<feature type="compositionally biased region" description="Polar residues" evidence="1">
    <location>
        <begin position="133"/>
        <end position="156"/>
    </location>
</feature>
<accession>A0ABW5I6M2</accession>
<dbReference type="RefSeq" id="WP_344285267.1">
    <property type="nucleotide sequence ID" value="NZ_BAAAHV010000022.1"/>
</dbReference>
<comment type="caution">
    <text evidence="2">The sequence shown here is derived from an EMBL/GenBank/DDBJ whole genome shotgun (WGS) entry which is preliminary data.</text>
</comment>
<dbReference type="InterPro" id="IPR036390">
    <property type="entry name" value="WH_DNA-bd_sf"/>
</dbReference>
<dbReference type="Gene3D" id="1.10.10.10">
    <property type="entry name" value="Winged helix-like DNA-binding domain superfamily/Winged helix DNA-binding domain"/>
    <property type="match status" value="1"/>
</dbReference>
<reference evidence="3" key="1">
    <citation type="journal article" date="2019" name="Int. J. Syst. Evol. Microbiol.">
        <title>The Global Catalogue of Microorganisms (GCM) 10K type strain sequencing project: providing services to taxonomists for standard genome sequencing and annotation.</title>
        <authorList>
            <consortium name="The Broad Institute Genomics Platform"/>
            <consortium name="The Broad Institute Genome Sequencing Center for Infectious Disease"/>
            <person name="Wu L."/>
            <person name="Ma J."/>
        </authorList>
    </citation>
    <scope>NUCLEOTIDE SEQUENCE [LARGE SCALE GENOMIC DNA]</scope>
    <source>
        <strain evidence="3">CGMCC 4.7638</strain>
    </source>
</reference>
<name>A0ABW5I6M2_9PSEU</name>
<sequence>MATGLEPCDRFEWERVVRRLGLPMRLKLVALTLATYADKDGSRVRPGVNALAAVTGQGESTVRRLLAALRESGLIEQVSRGGGRAGNGKATEYRLTLPADVDSLVLLPPSEVSPLSMASAQSDAAPLPRESAETNTEPLAQGSGQSETSPVDNSETPLAMGSGDCGQSSVDKPASALAQESGETDEQESIDRSENTVSNGLTARYDGLTARSSERLPDQEHQPPKSDQPCSPDPTQPQTAREPDPNPIELRPRNCAHGLPAHRDATGQPTCPLCRRGLPATEDPP</sequence>
<organism evidence="2 3">
    <name type="scientific">Amycolatopsis albidoflavus</name>
    <dbReference type="NCBI Taxonomy" id="102226"/>
    <lineage>
        <taxon>Bacteria</taxon>
        <taxon>Bacillati</taxon>
        <taxon>Actinomycetota</taxon>
        <taxon>Actinomycetes</taxon>
        <taxon>Pseudonocardiales</taxon>
        <taxon>Pseudonocardiaceae</taxon>
        <taxon>Amycolatopsis</taxon>
    </lineage>
</organism>
<dbReference type="Pfam" id="PF13730">
    <property type="entry name" value="HTH_36"/>
    <property type="match status" value="1"/>
</dbReference>
<proteinExistence type="predicted"/>
<feature type="region of interest" description="Disordered" evidence="1">
    <location>
        <begin position="116"/>
        <end position="285"/>
    </location>
</feature>
<dbReference type="Proteomes" id="UP001597542">
    <property type="component" value="Unassembled WGS sequence"/>
</dbReference>
<dbReference type="EMBL" id="JBHUKQ010000014">
    <property type="protein sequence ID" value="MFD2484162.1"/>
    <property type="molecule type" value="Genomic_DNA"/>
</dbReference>
<protein>
    <submittedName>
        <fullName evidence="2">Helix-turn-helix domain-containing protein</fullName>
    </submittedName>
</protein>
<keyword evidence="3" id="KW-1185">Reference proteome</keyword>
<evidence type="ECO:0000313" key="3">
    <source>
        <dbReference type="Proteomes" id="UP001597542"/>
    </source>
</evidence>
<dbReference type="InterPro" id="IPR036388">
    <property type="entry name" value="WH-like_DNA-bd_sf"/>
</dbReference>
<evidence type="ECO:0000313" key="2">
    <source>
        <dbReference type="EMBL" id="MFD2484162.1"/>
    </source>
</evidence>
<feature type="compositionally biased region" description="Basic and acidic residues" evidence="1">
    <location>
        <begin position="212"/>
        <end position="224"/>
    </location>
</feature>
<evidence type="ECO:0000256" key="1">
    <source>
        <dbReference type="SAM" id="MobiDB-lite"/>
    </source>
</evidence>
<gene>
    <name evidence="2" type="ORF">ACFSUT_28055</name>
</gene>
<dbReference type="SUPFAM" id="SSF46785">
    <property type="entry name" value="Winged helix' DNA-binding domain"/>
    <property type="match status" value="1"/>
</dbReference>